<accession>A0A0K8UG27</accession>
<gene>
    <name evidence="1" type="ORF">c0_g1_i1</name>
</gene>
<dbReference type="AlphaFoldDB" id="A0A0K8UG27"/>
<name>A0A0K8UG27_BACLA</name>
<evidence type="ECO:0000313" key="1">
    <source>
        <dbReference type="EMBL" id="JAI25632.1"/>
    </source>
</evidence>
<organism evidence="1">
    <name type="scientific">Bactrocera latifrons</name>
    <name type="common">Malaysian fruit fly</name>
    <name type="synonym">Chaetodacus latifrons</name>
    <dbReference type="NCBI Taxonomy" id="174628"/>
    <lineage>
        <taxon>Eukaryota</taxon>
        <taxon>Metazoa</taxon>
        <taxon>Ecdysozoa</taxon>
        <taxon>Arthropoda</taxon>
        <taxon>Hexapoda</taxon>
        <taxon>Insecta</taxon>
        <taxon>Pterygota</taxon>
        <taxon>Neoptera</taxon>
        <taxon>Endopterygota</taxon>
        <taxon>Diptera</taxon>
        <taxon>Brachycera</taxon>
        <taxon>Muscomorpha</taxon>
        <taxon>Tephritoidea</taxon>
        <taxon>Tephritidae</taxon>
        <taxon>Bactrocera</taxon>
        <taxon>Bactrocera</taxon>
    </lineage>
</organism>
<sequence>MMYHLTLDDANATKICECGTTTYRSDYQPLALPRNEIDPLFLRERENVYRRCAIIDVHVPNKNDPYGQCETCELPDWLRLDSKNIAQCRERILPLHITAEQHRGMKENVIPKCEELKLNRFYENSMSATYPQLYRSIMGKHICDETTKRSSLRCYI</sequence>
<proteinExistence type="predicted"/>
<reference evidence="1" key="1">
    <citation type="submission" date="2015-06" db="EMBL/GenBank/DDBJ databases">
        <authorList>
            <person name="Hoefler B.C."/>
            <person name="Straight P.D."/>
        </authorList>
    </citation>
    <scope>NUCLEOTIDE SEQUENCE</scope>
</reference>
<protein>
    <submittedName>
        <fullName evidence="1">Uncharacterized protein</fullName>
    </submittedName>
</protein>
<dbReference type="EMBL" id="GDHF01026682">
    <property type="protein sequence ID" value="JAI25632.1"/>
    <property type="molecule type" value="Transcribed_RNA"/>
</dbReference>